<keyword evidence="4" id="KW-1185">Reference proteome</keyword>
<dbReference type="CDD" id="cd07389">
    <property type="entry name" value="MPP_PhoD"/>
    <property type="match status" value="1"/>
</dbReference>
<proteinExistence type="predicted"/>
<name>A0A927K2L5_9ACTN</name>
<dbReference type="InterPro" id="IPR018946">
    <property type="entry name" value="PhoD-like_MPP"/>
</dbReference>
<organism evidence="3 4">
    <name type="scientific">Nocardioides donggukensis</name>
    <dbReference type="NCBI Taxonomy" id="2774019"/>
    <lineage>
        <taxon>Bacteria</taxon>
        <taxon>Bacillati</taxon>
        <taxon>Actinomycetota</taxon>
        <taxon>Actinomycetes</taxon>
        <taxon>Propionibacteriales</taxon>
        <taxon>Nocardioidaceae</taxon>
        <taxon>Nocardioides</taxon>
    </lineage>
</organism>
<dbReference type="Proteomes" id="UP000616839">
    <property type="component" value="Unassembled WGS sequence"/>
</dbReference>
<dbReference type="PANTHER" id="PTHR37031">
    <property type="entry name" value="METALLOPHOSPHATASE BINDING DOMAIN PROTEIN"/>
    <property type="match status" value="1"/>
</dbReference>
<dbReference type="Pfam" id="PF25077">
    <property type="entry name" value="DUF7800"/>
    <property type="match status" value="1"/>
</dbReference>
<dbReference type="EMBL" id="JACYXZ010000001">
    <property type="protein sequence ID" value="MBD8868702.1"/>
    <property type="molecule type" value="Genomic_DNA"/>
</dbReference>
<gene>
    <name evidence="3" type="ORF">IE331_03595</name>
</gene>
<evidence type="ECO:0000259" key="2">
    <source>
        <dbReference type="Pfam" id="PF25077"/>
    </source>
</evidence>
<feature type="domain" description="PhoD-like phosphatase metallophosphatase" evidence="1">
    <location>
        <begin position="150"/>
        <end position="456"/>
    </location>
</feature>
<protein>
    <submittedName>
        <fullName evidence="3">Alkaline phosphatase family protein</fullName>
    </submittedName>
</protein>
<reference evidence="3" key="1">
    <citation type="submission" date="2020-09" db="EMBL/GenBank/DDBJ databases">
        <title>Nocardioides sp. strain MJB4 16S ribosomal RNA gene Genome sequencing and assembly.</title>
        <authorList>
            <person name="Kim I."/>
        </authorList>
    </citation>
    <scope>NUCLEOTIDE SEQUENCE</scope>
    <source>
        <strain evidence="3">MJB4</strain>
    </source>
</reference>
<dbReference type="InterPro" id="IPR038607">
    <property type="entry name" value="PhoD-like_sf"/>
</dbReference>
<sequence>MTELVLGPLLRHVDQTTATIWVETADTGRVRVRAGDRTAEADTFAVHGHHYALVDVEGLEPGSKSEYTVEVDGRQVWPEADSDLPPSMISTLDPQKRLRMAFGSCRTAVSHDADGNDLHGVDALRAYALRMAGVTDSEMPDDPEHGPARWPDLVLFLGDQVYADETTAPMREFIESRRDIEQAPWTELKDYEEYAHLYRLAWSDPANRWLLSTLPSAMIFDDHDVRDDWNTSRSWKDEMEATSWWHDRIVGGLASYWVYQHLGNLSPAERAEDPLWRRVQEYDGAGELDLSEELDAFADRADQDPQCYRWSYARDFGSQARLVVVDSRAARVLEPGHRSILDDSEMAWLDEQMQGGTEHLLVGTSLPFLLAPGLHYVEAFSEALAAGSWGRRGARVGERIRQGVDLEHWAAFQDGFQRVAAMTLEVARGQRGPAPRTVTFLSGDVHHSYVSEARTTRREARGAPPLQSRILQAVCSPIRNPLSRRWRFATAFASYGVAGPVGHVVARSAKVPKAPLRWSLVKGPWFDNNLATLEVIPDGLHMWWASGQVEDGDHDCPRLTRVANVEITG</sequence>
<accession>A0A927K2L5</accession>
<dbReference type="RefSeq" id="WP_192140549.1">
    <property type="nucleotide sequence ID" value="NZ_JACYXZ010000001.1"/>
</dbReference>
<evidence type="ECO:0000259" key="1">
    <source>
        <dbReference type="Pfam" id="PF09423"/>
    </source>
</evidence>
<comment type="caution">
    <text evidence="3">The sequence shown here is derived from an EMBL/GenBank/DDBJ whole genome shotgun (WGS) entry which is preliminary data.</text>
</comment>
<feature type="domain" description="DUF7800" evidence="2">
    <location>
        <begin position="1"/>
        <end position="89"/>
    </location>
</feature>
<dbReference type="InterPro" id="IPR029052">
    <property type="entry name" value="Metallo-depent_PP-like"/>
</dbReference>
<dbReference type="Pfam" id="PF09423">
    <property type="entry name" value="PhoD"/>
    <property type="match status" value="1"/>
</dbReference>
<dbReference type="Gene3D" id="3.60.21.70">
    <property type="entry name" value="PhoD-like phosphatase"/>
    <property type="match status" value="1"/>
</dbReference>
<dbReference type="SUPFAM" id="SSF56300">
    <property type="entry name" value="Metallo-dependent phosphatases"/>
    <property type="match status" value="1"/>
</dbReference>
<dbReference type="AlphaFoldDB" id="A0A927K2L5"/>
<dbReference type="PANTHER" id="PTHR37031:SF2">
    <property type="entry name" value="PHOD-LIKE PHOSPHATASE METALLOPHOSPHATASE DOMAIN-CONTAINING PROTEIN"/>
    <property type="match status" value="1"/>
</dbReference>
<evidence type="ECO:0000313" key="4">
    <source>
        <dbReference type="Proteomes" id="UP000616839"/>
    </source>
</evidence>
<evidence type="ECO:0000313" key="3">
    <source>
        <dbReference type="EMBL" id="MBD8868702.1"/>
    </source>
</evidence>
<dbReference type="InterPro" id="IPR056702">
    <property type="entry name" value="DUF7800"/>
</dbReference>